<keyword evidence="2" id="KW-1185">Reference proteome</keyword>
<protein>
    <submittedName>
        <fullName evidence="3">MATH domain-containing protein</fullName>
    </submittedName>
</protein>
<dbReference type="WBParaSite" id="Gr19_v10_g14462.t1">
    <property type="protein sequence ID" value="Gr19_v10_g14462.t1"/>
    <property type="gene ID" value="Gr19_v10_g14462"/>
</dbReference>
<organism evidence="2 3">
    <name type="scientific">Globodera rostochiensis</name>
    <name type="common">Golden nematode worm</name>
    <name type="synonym">Heterodera rostochiensis</name>
    <dbReference type="NCBI Taxonomy" id="31243"/>
    <lineage>
        <taxon>Eukaryota</taxon>
        <taxon>Metazoa</taxon>
        <taxon>Ecdysozoa</taxon>
        <taxon>Nematoda</taxon>
        <taxon>Chromadorea</taxon>
        <taxon>Rhabditida</taxon>
        <taxon>Tylenchina</taxon>
        <taxon>Tylenchomorpha</taxon>
        <taxon>Tylenchoidea</taxon>
        <taxon>Heteroderidae</taxon>
        <taxon>Heteroderinae</taxon>
        <taxon>Globodera</taxon>
    </lineage>
</organism>
<evidence type="ECO:0000259" key="1">
    <source>
        <dbReference type="PROSITE" id="PS50144"/>
    </source>
</evidence>
<reference evidence="3" key="1">
    <citation type="submission" date="2022-11" db="UniProtKB">
        <authorList>
            <consortium name="WormBaseParasite"/>
        </authorList>
    </citation>
    <scope>IDENTIFICATION</scope>
</reference>
<evidence type="ECO:0000313" key="2">
    <source>
        <dbReference type="Proteomes" id="UP000887572"/>
    </source>
</evidence>
<feature type="domain" description="MATH" evidence="1">
    <location>
        <begin position="1"/>
        <end position="111"/>
    </location>
</feature>
<evidence type="ECO:0000313" key="3">
    <source>
        <dbReference type="WBParaSite" id="Gr19_v10_g14462.t1"/>
    </source>
</evidence>
<dbReference type="AlphaFoldDB" id="A0A914H7L8"/>
<dbReference type="Pfam" id="PF22486">
    <property type="entry name" value="MATH_2"/>
    <property type="match status" value="1"/>
</dbReference>
<accession>A0A914H7L8</accession>
<dbReference type="SUPFAM" id="SSF49599">
    <property type="entry name" value="TRAF domain-like"/>
    <property type="match status" value="1"/>
</dbReference>
<dbReference type="PROSITE" id="PS50144">
    <property type="entry name" value="MATH"/>
    <property type="match status" value="1"/>
</dbReference>
<name>A0A914H7L8_GLORO</name>
<dbReference type="PANTHER" id="PTHR47022:SF1">
    <property type="entry name" value="BTB AND MATH DOMAIN-CONTAINING PROTEIN 36-RELATED"/>
    <property type="match status" value="1"/>
</dbReference>
<sequence>MLTIEKLSKFARGDEKSCRLGEAVHIRGLPWKILALLQNPSWSCAGSATFRIVSQKEGKEDFTQKFNRRHSFCSKTKNWGFPEFMKFEELMNPDNGWYDAKNDTVILEVEVTAEEPTGIDDTDFVFFFICDDVLFEVFKFCGHFVLGLKVASISDRFDFLVDSHFKLNEWSLGRLEIRCAADGNGAEIVKFIGNEVVERRLPIPQEPLPAKVIGFERIMISYIDQSAIDFLQSIRRLFDSDGTNLSIGTAASQNHSWQIIWHQIWPLVNENICGIYLRSSELGRLRQFSPTVLRNCPKLQLIHSDYIFPEFPAVDDQCPRRFF</sequence>
<proteinExistence type="predicted"/>
<dbReference type="InterPro" id="IPR002083">
    <property type="entry name" value="MATH/TRAF_dom"/>
</dbReference>
<dbReference type="Gene3D" id="2.60.210.10">
    <property type="entry name" value="Apoptosis, Tumor Necrosis Factor Receptor Associated Protein 2, Chain A"/>
    <property type="match status" value="1"/>
</dbReference>
<dbReference type="InterPro" id="IPR008974">
    <property type="entry name" value="TRAF-like"/>
</dbReference>
<dbReference type="Proteomes" id="UP000887572">
    <property type="component" value="Unplaced"/>
</dbReference>
<dbReference type="PANTHER" id="PTHR47022">
    <property type="entry name" value="BTB AND MATH DOMAIN-CONTAINING PROTEIN 36-RELATED"/>
    <property type="match status" value="1"/>
</dbReference>